<name>E4NIR1_KITSK</name>
<evidence type="ECO:0000313" key="2">
    <source>
        <dbReference type="EMBL" id="BAJ32859.1"/>
    </source>
</evidence>
<dbReference type="EMBL" id="AP010968">
    <property type="protein sequence ID" value="BAJ32859.1"/>
    <property type="molecule type" value="Genomic_DNA"/>
</dbReference>
<dbReference type="PANTHER" id="PTHR38011">
    <property type="entry name" value="DIHYDROFOLATE REDUCTASE FAMILY PROTEIN (AFU_ORTHOLOGUE AFUA_8G06820)"/>
    <property type="match status" value="1"/>
</dbReference>
<dbReference type="Pfam" id="PF01872">
    <property type="entry name" value="RibD_C"/>
    <property type="match status" value="1"/>
</dbReference>
<dbReference type="PATRIC" id="fig|452652.3.peg.7138"/>
<dbReference type="SUPFAM" id="SSF53597">
    <property type="entry name" value="Dihydrofolate reductase-like"/>
    <property type="match status" value="1"/>
</dbReference>
<dbReference type="RefSeq" id="WP_014140150.1">
    <property type="nucleotide sequence ID" value="NC_016109.1"/>
</dbReference>
<dbReference type="Proteomes" id="UP000007076">
    <property type="component" value="Chromosome"/>
</dbReference>
<organism evidence="2 3">
    <name type="scientific">Kitasatospora setae (strain ATCC 33774 / DSM 43861 / JCM 3304 / KCC A-0304 / NBRC 14216 / KM-6054)</name>
    <name type="common">Streptomyces setae</name>
    <dbReference type="NCBI Taxonomy" id="452652"/>
    <lineage>
        <taxon>Bacteria</taxon>
        <taxon>Bacillati</taxon>
        <taxon>Actinomycetota</taxon>
        <taxon>Actinomycetes</taxon>
        <taxon>Kitasatosporales</taxon>
        <taxon>Streptomycetaceae</taxon>
        <taxon>Kitasatospora</taxon>
    </lineage>
</organism>
<dbReference type="AlphaFoldDB" id="E4NIR1"/>
<dbReference type="GO" id="GO:0008703">
    <property type="term" value="F:5-amino-6-(5-phosphoribosylamino)uracil reductase activity"/>
    <property type="evidence" value="ECO:0007669"/>
    <property type="project" value="InterPro"/>
</dbReference>
<dbReference type="eggNOG" id="COG0262">
    <property type="taxonomic scope" value="Bacteria"/>
</dbReference>
<gene>
    <name evidence="2" type="ordered locus">KSE_71030</name>
</gene>
<dbReference type="InterPro" id="IPR050765">
    <property type="entry name" value="Riboflavin_Biosynth_HTPR"/>
</dbReference>
<protein>
    <recommendedName>
        <fullName evidence="1">Bacterial bifunctional deaminase-reductase C-terminal domain-containing protein</fullName>
    </recommendedName>
</protein>
<dbReference type="PANTHER" id="PTHR38011:SF11">
    <property type="entry name" value="2,5-DIAMINO-6-RIBOSYLAMINO-4(3H)-PYRIMIDINONE 5'-PHOSPHATE REDUCTASE"/>
    <property type="match status" value="1"/>
</dbReference>
<reference evidence="2 3" key="1">
    <citation type="journal article" date="2010" name="DNA Res.">
        <title>Genome sequence of Kitasatospora setae NBRC 14216T: an evolutionary snapshot of the family Streptomycetaceae.</title>
        <authorList>
            <person name="Ichikawa N."/>
            <person name="Oguchi A."/>
            <person name="Ikeda H."/>
            <person name="Ishikawa J."/>
            <person name="Kitani S."/>
            <person name="Watanabe Y."/>
            <person name="Nakamura S."/>
            <person name="Katano Y."/>
            <person name="Kishi E."/>
            <person name="Sasagawa M."/>
            <person name="Ankai A."/>
            <person name="Fukui S."/>
            <person name="Hashimoto Y."/>
            <person name="Kamata S."/>
            <person name="Otoguro M."/>
            <person name="Tanikawa S."/>
            <person name="Nihira T."/>
            <person name="Horinouchi S."/>
            <person name="Ohnishi Y."/>
            <person name="Hayakawa M."/>
            <person name="Kuzuyama T."/>
            <person name="Arisawa A."/>
            <person name="Nomoto F."/>
            <person name="Miura H."/>
            <person name="Takahashi Y."/>
            <person name="Fujita N."/>
        </authorList>
    </citation>
    <scope>NUCLEOTIDE SEQUENCE [LARGE SCALE GENOMIC DNA]</scope>
    <source>
        <strain evidence="3">ATCC 33774 / DSM 43861 / JCM 3304 / KCC A-0304 / NBRC 14216 / KM-6054</strain>
    </source>
</reference>
<evidence type="ECO:0000313" key="3">
    <source>
        <dbReference type="Proteomes" id="UP000007076"/>
    </source>
</evidence>
<dbReference type="InterPro" id="IPR024072">
    <property type="entry name" value="DHFR-like_dom_sf"/>
</dbReference>
<proteinExistence type="predicted"/>
<dbReference type="Gene3D" id="3.40.430.10">
    <property type="entry name" value="Dihydrofolate Reductase, subunit A"/>
    <property type="match status" value="1"/>
</dbReference>
<sequence>MRKLVYYVAVSVDGFIAGPSGEFDFYPAAPDMAAHQLAEYPETIPVQARPQLGLTDTPNKRFDTVLMGLGAYRPGLDAGIPSPYPHLTQYVVSSSLPAVDDPAVRLVRADPLGLVRELKRQPGDGGDIWLCGGGLLAGQLLPEIDELVLKRYPVVAGGGIPAFAGPLRPRPFAPVETLDFSHGGTVTTYRPAG</sequence>
<dbReference type="GO" id="GO:0009231">
    <property type="term" value="P:riboflavin biosynthetic process"/>
    <property type="evidence" value="ECO:0007669"/>
    <property type="project" value="InterPro"/>
</dbReference>
<accession>E4NIR1</accession>
<dbReference type="KEGG" id="ksk:KSE_71030"/>
<dbReference type="InterPro" id="IPR002734">
    <property type="entry name" value="RibDG_C"/>
</dbReference>
<dbReference type="HOGENOM" id="CLU_043966_4_0_11"/>
<feature type="domain" description="Bacterial bifunctional deaminase-reductase C-terminal" evidence="1">
    <location>
        <begin position="3"/>
        <end position="165"/>
    </location>
</feature>
<dbReference type="STRING" id="452652.KSE_71030"/>
<evidence type="ECO:0000259" key="1">
    <source>
        <dbReference type="Pfam" id="PF01872"/>
    </source>
</evidence>
<keyword evidence="3" id="KW-1185">Reference proteome</keyword>